<proteinExistence type="predicted"/>
<sequence length="114" mass="12990">MRHFRRLPIVVRIAVVSTLEAFAFGWRLLCLLVTRSIGLLEHFREYTGFPLACASSRFGRLCATTRYHRSFIGLFSSLGELSVSTCFGFRLPLDSVRFHLPVFDMLGCRPEGEC</sequence>
<evidence type="ECO:0000313" key="3">
    <source>
        <dbReference type="Proteomes" id="UP000077266"/>
    </source>
</evidence>
<gene>
    <name evidence="2" type="ORF">EXIGLDRAFT_727041</name>
</gene>
<keyword evidence="1" id="KW-0812">Transmembrane</keyword>
<feature type="transmembrane region" description="Helical" evidence="1">
    <location>
        <begin position="9"/>
        <end position="29"/>
    </location>
</feature>
<keyword evidence="1" id="KW-1133">Transmembrane helix</keyword>
<organism evidence="2 3">
    <name type="scientific">Exidia glandulosa HHB12029</name>
    <dbReference type="NCBI Taxonomy" id="1314781"/>
    <lineage>
        <taxon>Eukaryota</taxon>
        <taxon>Fungi</taxon>
        <taxon>Dikarya</taxon>
        <taxon>Basidiomycota</taxon>
        <taxon>Agaricomycotina</taxon>
        <taxon>Agaricomycetes</taxon>
        <taxon>Auriculariales</taxon>
        <taxon>Exidiaceae</taxon>
        <taxon>Exidia</taxon>
    </lineage>
</organism>
<dbReference type="AlphaFoldDB" id="A0A165DHJ9"/>
<dbReference type="Proteomes" id="UP000077266">
    <property type="component" value="Unassembled WGS sequence"/>
</dbReference>
<accession>A0A165DHJ9</accession>
<evidence type="ECO:0000313" key="2">
    <source>
        <dbReference type="EMBL" id="KZV84546.1"/>
    </source>
</evidence>
<dbReference type="InParanoid" id="A0A165DHJ9"/>
<protein>
    <submittedName>
        <fullName evidence="2">Uncharacterized protein</fullName>
    </submittedName>
</protein>
<keyword evidence="1" id="KW-0472">Membrane</keyword>
<name>A0A165DHJ9_EXIGL</name>
<dbReference type="EMBL" id="KV426220">
    <property type="protein sequence ID" value="KZV84546.1"/>
    <property type="molecule type" value="Genomic_DNA"/>
</dbReference>
<reference evidence="2 3" key="1">
    <citation type="journal article" date="2016" name="Mol. Biol. Evol.">
        <title>Comparative Genomics of Early-Diverging Mushroom-Forming Fungi Provides Insights into the Origins of Lignocellulose Decay Capabilities.</title>
        <authorList>
            <person name="Nagy L.G."/>
            <person name="Riley R."/>
            <person name="Tritt A."/>
            <person name="Adam C."/>
            <person name="Daum C."/>
            <person name="Floudas D."/>
            <person name="Sun H."/>
            <person name="Yadav J.S."/>
            <person name="Pangilinan J."/>
            <person name="Larsson K.H."/>
            <person name="Matsuura K."/>
            <person name="Barry K."/>
            <person name="Labutti K."/>
            <person name="Kuo R."/>
            <person name="Ohm R.A."/>
            <person name="Bhattacharya S.S."/>
            <person name="Shirouzu T."/>
            <person name="Yoshinaga Y."/>
            <person name="Martin F.M."/>
            <person name="Grigoriev I.V."/>
            <person name="Hibbett D.S."/>
        </authorList>
    </citation>
    <scope>NUCLEOTIDE SEQUENCE [LARGE SCALE GENOMIC DNA]</scope>
    <source>
        <strain evidence="2 3">HHB12029</strain>
    </source>
</reference>
<keyword evidence="3" id="KW-1185">Reference proteome</keyword>
<evidence type="ECO:0000256" key="1">
    <source>
        <dbReference type="SAM" id="Phobius"/>
    </source>
</evidence>